<dbReference type="EMBL" id="PXXO01000014">
    <property type="protein sequence ID" value="PSJ04255.1"/>
    <property type="molecule type" value="Genomic_DNA"/>
</dbReference>
<evidence type="ECO:0000313" key="1">
    <source>
        <dbReference type="EMBL" id="PSJ04255.1"/>
    </source>
</evidence>
<dbReference type="Pfam" id="PF01126">
    <property type="entry name" value="Heme_oxygenase"/>
    <property type="match status" value="1"/>
</dbReference>
<dbReference type="InterPro" id="IPR016053">
    <property type="entry name" value="Haem_Oase-like"/>
</dbReference>
<dbReference type="RefSeq" id="WP_193486305.1">
    <property type="nucleotide sequence ID" value="NZ_PXXO01000014.1"/>
</dbReference>
<dbReference type="AlphaFoldDB" id="A0A2P7MSY5"/>
<dbReference type="SUPFAM" id="SSF48613">
    <property type="entry name" value="Heme oxygenase-like"/>
    <property type="match status" value="1"/>
</dbReference>
<reference evidence="1 2" key="1">
    <citation type="journal article" date="2018" name="Environ. Microbiol.">
        <title>Ecological and genomic features of two widespread freshwater picocyanobacteria.</title>
        <authorList>
            <person name="Cabello-Yeves P.J."/>
            <person name="Picazo A."/>
            <person name="Camacho A."/>
            <person name="Callieri C."/>
            <person name="Rosselli R."/>
            <person name="Roda-Garcia J.J."/>
            <person name="Coutinho F.H."/>
            <person name="Rodriguez-Valera F."/>
        </authorList>
    </citation>
    <scope>NUCLEOTIDE SEQUENCE [LARGE SCALE GENOMIC DNA]</scope>
    <source>
        <strain evidence="1 2">Tous</strain>
    </source>
</reference>
<name>A0A2P7MSY5_9CYAN</name>
<feature type="non-terminal residue" evidence="1">
    <location>
        <position position="1"/>
    </location>
</feature>
<evidence type="ECO:0000313" key="2">
    <source>
        <dbReference type="Proteomes" id="UP000243002"/>
    </source>
</evidence>
<accession>A0A2P7MSY5</accession>
<keyword evidence="2" id="KW-1185">Reference proteome</keyword>
<proteinExistence type="predicted"/>
<organism evidence="1 2">
    <name type="scientific">Cyanobium usitatum str. Tous</name>
    <dbReference type="NCBI Taxonomy" id="2116684"/>
    <lineage>
        <taxon>Bacteria</taxon>
        <taxon>Bacillati</taxon>
        <taxon>Cyanobacteriota</taxon>
        <taxon>Cyanophyceae</taxon>
        <taxon>Synechococcales</taxon>
        <taxon>Prochlorococcaceae</taxon>
        <taxon>Cyanobium</taxon>
    </lineage>
</organism>
<protein>
    <submittedName>
        <fullName evidence="1">Heme oxygenase</fullName>
    </submittedName>
</protein>
<sequence>TTLDALPIDQAMADRIVEEANHAFHLNMTMFQELEGNLIAAIGKVLFGFLTRRQRSGSTEVVAA</sequence>
<dbReference type="GO" id="GO:0004392">
    <property type="term" value="F:heme oxygenase (decyclizing) activity"/>
    <property type="evidence" value="ECO:0007669"/>
    <property type="project" value="InterPro"/>
</dbReference>
<dbReference type="Proteomes" id="UP000243002">
    <property type="component" value="Unassembled WGS sequence"/>
</dbReference>
<comment type="caution">
    <text evidence="1">The sequence shown here is derived from an EMBL/GenBank/DDBJ whole genome shotgun (WGS) entry which is preliminary data.</text>
</comment>
<dbReference type="Gene3D" id="1.20.910.10">
    <property type="entry name" value="Heme oxygenase-like"/>
    <property type="match status" value="1"/>
</dbReference>
<gene>
    <name evidence="1" type="ORF">C7K55_11390</name>
</gene>
<dbReference type="InterPro" id="IPR016084">
    <property type="entry name" value="Haem_Oase-like_multi-hlx"/>
</dbReference>
<dbReference type="GO" id="GO:0006788">
    <property type="term" value="P:heme oxidation"/>
    <property type="evidence" value="ECO:0007669"/>
    <property type="project" value="InterPro"/>
</dbReference>